<protein>
    <submittedName>
        <fullName evidence="3">Uncharacterized protein</fullName>
    </submittedName>
</protein>
<feature type="transmembrane region" description="Helical" evidence="2">
    <location>
        <begin position="28"/>
        <end position="46"/>
    </location>
</feature>
<feature type="region of interest" description="Disordered" evidence="1">
    <location>
        <begin position="101"/>
        <end position="131"/>
    </location>
</feature>
<feature type="transmembrane region" description="Helical" evidence="2">
    <location>
        <begin position="66"/>
        <end position="85"/>
    </location>
</feature>
<organism evidence="3 4">
    <name type="scientific">Duganella phyllosphaerae</name>
    <dbReference type="NCBI Taxonomy" id="762836"/>
    <lineage>
        <taxon>Bacteria</taxon>
        <taxon>Pseudomonadati</taxon>
        <taxon>Pseudomonadota</taxon>
        <taxon>Betaproteobacteria</taxon>
        <taxon>Burkholderiales</taxon>
        <taxon>Oxalobacteraceae</taxon>
        <taxon>Telluria group</taxon>
        <taxon>Duganella</taxon>
    </lineage>
</organism>
<dbReference type="EMBL" id="LROM01000090">
    <property type="protein sequence ID" value="OEZ98609.1"/>
    <property type="molecule type" value="Genomic_DNA"/>
</dbReference>
<keyword evidence="2" id="KW-0472">Membrane</keyword>
<dbReference type="RefSeq" id="WP_070249007.1">
    <property type="nucleotide sequence ID" value="NZ_LROM01000090.1"/>
</dbReference>
<feature type="compositionally biased region" description="Low complexity" evidence="1">
    <location>
        <begin position="103"/>
        <end position="119"/>
    </location>
</feature>
<dbReference type="OrthoDB" id="8780419at2"/>
<feature type="compositionally biased region" description="Basic and acidic residues" evidence="1">
    <location>
        <begin position="120"/>
        <end position="130"/>
    </location>
</feature>
<dbReference type="AlphaFoldDB" id="A0A1E7WJ22"/>
<accession>A0A1E7WJ22</accession>
<keyword evidence="4" id="KW-1185">Reference proteome</keyword>
<keyword evidence="2" id="KW-0812">Transmembrane</keyword>
<gene>
    <name evidence="3" type="ORF">DUPY_27890</name>
</gene>
<sequence>MSTDTFEPTSHADPLQFWERRVKASRWMITKTVMLGVFAGVLAVLGQGWLEHAAPLLPIISQNYSVWQLSYLLALILIFVIWALAMRQKMGLLENSKRGMHTQQRIAQHNARRQQAAAEARQRRAEREKAQALAQELALAAKRGTKSKKFDY</sequence>
<evidence type="ECO:0000256" key="2">
    <source>
        <dbReference type="SAM" id="Phobius"/>
    </source>
</evidence>
<name>A0A1E7WJ22_9BURK</name>
<proteinExistence type="predicted"/>
<comment type="caution">
    <text evidence="3">The sequence shown here is derived from an EMBL/GenBank/DDBJ whole genome shotgun (WGS) entry which is preliminary data.</text>
</comment>
<reference evidence="4" key="1">
    <citation type="journal article" date="2016" name="Front. Microbiol.">
        <title>Molecular Keys to the Janthinobacterium and Duganella spp. Interaction with the Plant Pathogen Fusarium graminearum.</title>
        <authorList>
            <person name="Haack F.S."/>
            <person name="Poehlein A."/>
            <person name="Kroger C."/>
            <person name="Voigt C.A."/>
            <person name="Piepenbring M."/>
            <person name="Bode H.B."/>
            <person name="Daniel R."/>
            <person name="Schafer W."/>
            <person name="Streit W.R."/>
        </authorList>
    </citation>
    <scope>NUCLEOTIDE SEQUENCE [LARGE SCALE GENOMIC DNA]</scope>
    <source>
        <strain evidence="4">T54</strain>
    </source>
</reference>
<evidence type="ECO:0000313" key="4">
    <source>
        <dbReference type="Proteomes" id="UP000175989"/>
    </source>
</evidence>
<keyword evidence="2" id="KW-1133">Transmembrane helix</keyword>
<evidence type="ECO:0000313" key="3">
    <source>
        <dbReference type="EMBL" id="OEZ98609.1"/>
    </source>
</evidence>
<dbReference type="Proteomes" id="UP000175989">
    <property type="component" value="Unassembled WGS sequence"/>
</dbReference>
<evidence type="ECO:0000256" key="1">
    <source>
        <dbReference type="SAM" id="MobiDB-lite"/>
    </source>
</evidence>